<reference evidence="4 5" key="1">
    <citation type="journal article" date="2022" name="Syst. Appl. Microbiol.">
        <title>Natronocalculus amylovorans gen. nov., sp. nov., and Natranaeroarchaeum aerophilus sp. nov., dominant culturable amylolytic natronoarchaea from hypersaline soda lakes in southwestern Siberia.</title>
        <authorList>
            <person name="Sorokin D.Y."/>
            <person name="Elcheninov A.G."/>
            <person name="Khizhniak T.V."/>
            <person name="Koenen M."/>
            <person name="Bale N.J."/>
            <person name="Damste J.S.S."/>
            <person name="Kublanov I.V."/>
        </authorList>
    </citation>
    <scope>NUCLEOTIDE SEQUENCE [LARGE SCALE GENOMIC DNA]</scope>
    <source>
        <strain evidence="4 5">AArc-St1-1</strain>
    </source>
</reference>
<dbReference type="Gene3D" id="1.10.10.10">
    <property type="entry name" value="Winged helix-like DNA-binding domain superfamily/Winged helix DNA-binding domain"/>
    <property type="match status" value="1"/>
</dbReference>
<dbReference type="RefSeq" id="WP_250597063.1">
    <property type="nucleotide sequence ID" value="NZ_JAKRVY010000006.1"/>
</dbReference>
<dbReference type="InterPro" id="IPR036388">
    <property type="entry name" value="WH-like_DNA-bd_sf"/>
</dbReference>
<dbReference type="AlphaFoldDB" id="A0AAE3K5Q7"/>
<name>A0AAE3K5Q7_9EURY</name>
<feature type="domain" description="Transcription regulator TrmB N-terminal" evidence="2">
    <location>
        <begin position="10"/>
        <end position="71"/>
    </location>
</feature>
<dbReference type="EMBL" id="JAKRVY010000006">
    <property type="protein sequence ID" value="MCL9814181.1"/>
    <property type="molecule type" value="Genomic_DNA"/>
</dbReference>
<protein>
    <submittedName>
        <fullName evidence="4">TrmB family transcriptional regulator</fullName>
    </submittedName>
</protein>
<accession>A0AAE3K5Q7</accession>
<comment type="similarity">
    <text evidence="1">Belongs to the transcriptional regulator TrmB family.</text>
</comment>
<evidence type="ECO:0000313" key="5">
    <source>
        <dbReference type="Proteomes" id="UP001202674"/>
    </source>
</evidence>
<dbReference type="InterPro" id="IPR051797">
    <property type="entry name" value="TrmB-like"/>
</dbReference>
<evidence type="ECO:0000256" key="1">
    <source>
        <dbReference type="ARBA" id="ARBA00007287"/>
    </source>
</evidence>
<dbReference type="Pfam" id="PF01978">
    <property type="entry name" value="TrmB"/>
    <property type="match status" value="1"/>
</dbReference>
<dbReference type="InterPro" id="IPR036390">
    <property type="entry name" value="WH_DNA-bd_sf"/>
</dbReference>
<dbReference type="Proteomes" id="UP001202674">
    <property type="component" value="Unassembled WGS sequence"/>
</dbReference>
<comment type="caution">
    <text evidence="4">The sequence shown here is derived from an EMBL/GenBank/DDBJ whole genome shotgun (WGS) entry which is preliminary data.</text>
</comment>
<keyword evidence="5" id="KW-1185">Reference proteome</keyword>
<proteinExistence type="inferred from homology"/>
<evidence type="ECO:0000313" key="4">
    <source>
        <dbReference type="EMBL" id="MCL9814181.1"/>
    </source>
</evidence>
<gene>
    <name evidence="4" type="ORF">AArcSt11_11005</name>
</gene>
<feature type="domain" description="Transcription regulator TrmB C-terminal" evidence="3">
    <location>
        <begin position="111"/>
        <end position="350"/>
    </location>
</feature>
<dbReference type="InterPro" id="IPR021586">
    <property type="entry name" value="Tscrpt_reg_TrmB_C"/>
</dbReference>
<dbReference type="SUPFAM" id="SSF159071">
    <property type="entry name" value="TrmB C-terminal domain-like"/>
    <property type="match status" value="1"/>
</dbReference>
<dbReference type="PANTHER" id="PTHR34293:SF1">
    <property type="entry name" value="HTH-TYPE TRANSCRIPTIONAL REGULATOR TRMBL2"/>
    <property type="match status" value="1"/>
</dbReference>
<dbReference type="InterPro" id="IPR002831">
    <property type="entry name" value="Tscrpt_reg_TrmB_N"/>
</dbReference>
<evidence type="ECO:0000259" key="3">
    <source>
        <dbReference type="Pfam" id="PF11495"/>
    </source>
</evidence>
<dbReference type="Pfam" id="PF11495">
    <property type="entry name" value="Regulator_TrmB"/>
    <property type="match status" value="1"/>
</dbReference>
<dbReference type="SUPFAM" id="SSF46785">
    <property type="entry name" value="Winged helix' DNA-binding domain"/>
    <property type="match status" value="1"/>
</dbReference>
<organism evidence="4 5">
    <name type="scientific">Natranaeroarchaeum aerophilus</name>
    <dbReference type="NCBI Taxonomy" id="2917711"/>
    <lineage>
        <taxon>Archaea</taxon>
        <taxon>Methanobacteriati</taxon>
        <taxon>Methanobacteriota</taxon>
        <taxon>Stenosarchaea group</taxon>
        <taxon>Halobacteria</taxon>
        <taxon>Halobacteriales</taxon>
        <taxon>Natronoarchaeaceae</taxon>
        <taxon>Natranaeroarchaeum</taxon>
    </lineage>
</organism>
<sequence>MDREHVRKALKYAGLTEYQADAYLTLLDLGAAPAVEIARKCSVPSSQIYDVLRNLEEREYIETMDQEKLYAQPEPPETVFDDLASRGELLTDAADDIKERYREPDTVDYRISVTKHPKSAVEQALAGIEDADTVVEIAATPAQLQQLLPELQDARDRGVIVRTTLYLPDHGDIPIEDEMLEGAVSELRACSIPGPFLVILDRHRVCFAPNSRSDETYGVLIHDRILPFIFHWYFLTCLWNLYPTVYRDDPTTIAYVSLKEFLRDFYSVVQADGFDVIIQVSGSEIRTNSDITITGRVESMTYPQQQIDEHQPSLTELATYATMVIDTGDEMVSVGGWAAVFEDINARRVDVLNIEYSG</sequence>
<evidence type="ECO:0000259" key="2">
    <source>
        <dbReference type="Pfam" id="PF01978"/>
    </source>
</evidence>
<dbReference type="PANTHER" id="PTHR34293">
    <property type="entry name" value="HTH-TYPE TRANSCRIPTIONAL REGULATOR TRMBL2"/>
    <property type="match status" value="1"/>
</dbReference>